<keyword evidence="11" id="KW-1185">Reference proteome</keyword>
<keyword evidence="4" id="KW-0378">Hydrolase</keyword>
<dbReference type="EMBL" id="JWIR02000003">
    <property type="protein sequence ID" value="KKB43445.1"/>
    <property type="molecule type" value="Genomic_DNA"/>
</dbReference>
<accession>A0A0F5IDL6</accession>
<feature type="domain" description="Single-stranded-DNA-specific exonuclease RecJ C-terminal" evidence="8">
    <location>
        <begin position="567"/>
        <end position="770"/>
    </location>
</feature>
<dbReference type="GO" id="GO:0006281">
    <property type="term" value="P:DNA repair"/>
    <property type="evidence" value="ECO:0007669"/>
    <property type="project" value="InterPro"/>
</dbReference>
<evidence type="ECO:0000259" key="9">
    <source>
        <dbReference type="Pfam" id="PF17768"/>
    </source>
</evidence>
<evidence type="ECO:0000256" key="1">
    <source>
        <dbReference type="ARBA" id="ARBA00005915"/>
    </source>
</evidence>
<dbReference type="InterPro" id="IPR051673">
    <property type="entry name" value="SSDNA_exonuclease_RecJ"/>
</dbReference>
<dbReference type="GO" id="GO:0008409">
    <property type="term" value="F:5'-3' exonuclease activity"/>
    <property type="evidence" value="ECO:0007669"/>
    <property type="project" value="InterPro"/>
</dbReference>
<dbReference type="AlphaFoldDB" id="A0A0F5IDL6"/>
<dbReference type="InterPro" id="IPR018779">
    <property type="entry name" value="RecJ_C"/>
</dbReference>
<keyword evidence="5 10" id="KW-0269">Exonuclease</keyword>
<gene>
    <name evidence="10" type="ORF">QY95_01690</name>
</gene>
<protein>
    <recommendedName>
        <fullName evidence="2">Single-stranded-DNA-specific exonuclease RecJ</fullName>
    </recommendedName>
</protein>
<dbReference type="PANTHER" id="PTHR30255">
    <property type="entry name" value="SINGLE-STRANDED-DNA-SPECIFIC EXONUCLEASE RECJ"/>
    <property type="match status" value="1"/>
</dbReference>
<comment type="caution">
    <text evidence="10">The sequence shown here is derived from an EMBL/GenBank/DDBJ whole genome shotgun (WGS) entry which is preliminary data.</text>
</comment>
<dbReference type="Pfam" id="PF10141">
    <property type="entry name" value="ssDNA-exonuc_C"/>
    <property type="match status" value="1"/>
</dbReference>
<evidence type="ECO:0000259" key="6">
    <source>
        <dbReference type="Pfam" id="PF01368"/>
    </source>
</evidence>
<feature type="domain" description="DDH" evidence="6">
    <location>
        <begin position="83"/>
        <end position="225"/>
    </location>
</feature>
<dbReference type="Pfam" id="PF01368">
    <property type="entry name" value="DHH"/>
    <property type="match status" value="1"/>
</dbReference>
<dbReference type="SUPFAM" id="SSF64182">
    <property type="entry name" value="DHH phosphoesterases"/>
    <property type="match status" value="1"/>
</dbReference>
<name>A0A0F5IDL6_BACTR</name>
<sequence length="789" mass="89304">MLKSKTRWKVYQTDEQKKNQLAEQLNISPLLASLLVNRGMTEAEAAKRFLYDHESEFHDPFLFNDMKKAIDRIQEAIAQEEPILIFGDYDADGVSSTSVMMTVLTDLGANVDFYIPNRFTEGYGPNEQAFRQAKEQGYRLIITVDTGIAAVKEAKIAADIGLDLIITDHHEPGPELPEALAIIHPKLSEDYPFSYLAGVGVAFKTAHALYGYVPEHLLDLAAIGTVADLVPLVGENRMIAKAGIKKLQRTTRPGIEALLKLTSTKRETINEETIGFMIAPRINAAGRLADADPAVELMLTTEKDTAEHLAQEIDAMNKERQAIVSDIAEEAIRMVQERYPPEEYPVIVVGKEGWNAGVIGIVASRLVEQFYRPAIVLSFDPETNKAKGSARSIAGFDLFKNLSACRELLPHFGGHPMAAGMTLERSDVDELRERLCKAAKEQLTAEDLVPLTELDAVVPLEEISLSAIEQLNMLAPYGMNNPKPKVLIKKAGFSALRKIGADHTHLKIQLENEAGSLDGIGFGLGHYADHIAPFSKVSVIGELSVNEWNNIRKPQIFVKDLEVDEWQLFDMRGHRDIKRWMHQVPEERTLIVFREQTVRELHLEKETAEEVLFIDGVEKTQEFSVQGKNLVFLDLPPSLEIIEALIRNGCPARMYVHFHQKDSHFFSTMPTREHFKWLYAFLFKRKSFDLKKHGDALAAHRGWSRETIDFMSKVFFELDFVTINEGIVHLNEKAPKRDLDQSPAYQYKKKQLELENKLLYSSYQELKSWLDELVVRTPVENEEEMKSWI</sequence>
<comment type="similarity">
    <text evidence="1">Belongs to the RecJ family.</text>
</comment>
<dbReference type="GO" id="GO:0006310">
    <property type="term" value="P:DNA recombination"/>
    <property type="evidence" value="ECO:0007669"/>
    <property type="project" value="InterPro"/>
</dbReference>
<evidence type="ECO:0000313" key="10">
    <source>
        <dbReference type="EMBL" id="KKB43445.1"/>
    </source>
</evidence>
<dbReference type="Proteomes" id="UP000031563">
    <property type="component" value="Unassembled WGS sequence"/>
</dbReference>
<dbReference type="Gene3D" id="3.10.310.30">
    <property type="match status" value="1"/>
</dbReference>
<dbReference type="InterPro" id="IPR003156">
    <property type="entry name" value="DHHA1_dom"/>
</dbReference>
<dbReference type="InterPro" id="IPR004610">
    <property type="entry name" value="RecJ"/>
</dbReference>
<dbReference type="GO" id="GO:0003676">
    <property type="term" value="F:nucleic acid binding"/>
    <property type="evidence" value="ECO:0007669"/>
    <property type="project" value="InterPro"/>
</dbReference>
<evidence type="ECO:0000256" key="2">
    <source>
        <dbReference type="ARBA" id="ARBA00019841"/>
    </source>
</evidence>
<dbReference type="PANTHER" id="PTHR30255:SF2">
    <property type="entry name" value="SINGLE-STRANDED-DNA-SPECIFIC EXONUCLEASE RECJ"/>
    <property type="match status" value="1"/>
</dbReference>
<dbReference type="InterPro" id="IPR038763">
    <property type="entry name" value="DHH_sf"/>
</dbReference>
<evidence type="ECO:0000259" key="8">
    <source>
        <dbReference type="Pfam" id="PF10141"/>
    </source>
</evidence>
<dbReference type="InterPro" id="IPR001667">
    <property type="entry name" value="DDH_dom"/>
</dbReference>
<dbReference type="STRING" id="1221996.QY95_01690"/>
<dbReference type="OrthoDB" id="9809852at2"/>
<evidence type="ECO:0000256" key="4">
    <source>
        <dbReference type="ARBA" id="ARBA00022801"/>
    </source>
</evidence>
<dbReference type="Pfam" id="PF17768">
    <property type="entry name" value="RecJ_OB"/>
    <property type="match status" value="1"/>
</dbReference>
<reference evidence="10" key="1">
    <citation type="submission" date="2015-02" db="EMBL/GenBank/DDBJ databases">
        <title>Genome Assembly of Bacillaceae bacterium MTCC 8252.</title>
        <authorList>
            <person name="Verma A."/>
            <person name="Khatri I."/>
            <person name="Mual P."/>
            <person name="Subramanian S."/>
            <person name="Krishnamurthi S."/>
        </authorList>
    </citation>
    <scope>NUCLEOTIDE SEQUENCE [LARGE SCALE GENOMIC DNA]</scope>
    <source>
        <strain evidence="10">MTCC 8252</strain>
    </source>
</reference>
<keyword evidence="3" id="KW-0540">Nuclease</keyword>
<evidence type="ECO:0000256" key="5">
    <source>
        <dbReference type="ARBA" id="ARBA00022839"/>
    </source>
</evidence>
<feature type="domain" description="DHHA1" evidence="7">
    <location>
        <begin position="345"/>
        <end position="440"/>
    </location>
</feature>
<dbReference type="RefSeq" id="WP_040047761.1">
    <property type="nucleotide sequence ID" value="NZ_JWIR02000003.1"/>
</dbReference>
<dbReference type="Gene3D" id="3.90.1640.30">
    <property type="match status" value="1"/>
</dbReference>
<dbReference type="NCBIfam" id="TIGR00644">
    <property type="entry name" value="recJ"/>
    <property type="match status" value="1"/>
</dbReference>
<evidence type="ECO:0000259" key="7">
    <source>
        <dbReference type="Pfam" id="PF02272"/>
    </source>
</evidence>
<organism evidence="10 11">
    <name type="scientific">Bacillus thermotolerans</name>
    <name type="common">Quasibacillus thermotolerans</name>
    <dbReference type="NCBI Taxonomy" id="1221996"/>
    <lineage>
        <taxon>Bacteria</taxon>
        <taxon>Bacillati</taxon>
        <taxon>Bacillota</taxon>
        <taxon>Bacilli</taxon>
        <taxon>Bacillales</taxon>
        <taxon>Bacillaceae</taxon>
        <taxon>Bacillus</taxon>
    </lineage>
</organism>
<proteinExistence type="inferred from homology"/>
<dbReference type="InterPro" id="IPR041122">
    <property type="entry name" value="RecJ_OB"/>
</dbReference>
<feature type="domain" description="RecJ OB" evidence="9">
    <location>
        <begin position="454"/>
        <end position="560"/>
    </location>
</feature>
<dbReference type="Pfam" id="PF02272">
    <property type="entry name" value="DHHA1"/>
    <property type="match status" value="1"/>
</dbReference>
<evidence type="ECO:0000256" key="3">
    <source>
        <dbReference type="ARBA" id="ARBA00022722"/>
    </source>
</evidence>
<evidence type="ECO:0000313" key="11">
    <source>
        <dbReference type="Proteomes" id="UP000031563"/>
    </source>
</evidence>